<dbReference type="PANTHER" id="PTHR31746:SF2">
    <property type="entry name" value="TRANSMEMBRANE PROTEIN 229A"/>
    <property type="match status" value="1"/>
</dbReference>
<dbReference type="Proteomes" id="UP001347796">
    <property type="component" value="Unassembled WGS sequence"/>
</dbReference>
<dbReference type="PANTHER" id="PTHR31746">
    <property type="entry name" value="TRANSMEMBRANE PROTEIN 229 FAMILY MEMBER"/>
    <property type="match status" value="1"/>
</dbReference>
<gene>
    <name evidence="7" type="ORF">SNE40_015351</name>
</gene>
<sequence length="161" mass="19491">MSQVKSYPLPSWARFYFYGMHGLLDEIVFTALFDFILKPEGNWMLKGYSTIFSFFIYGSCSFFVEQIYRYCVKHDYTIKHRLPIYILFIYVWEFTCGLVLRYFDACSWDYSHYRFNIMGLITLEYIPGWLFLCLWQDLVFYYLLSLRINLLFALPDSKIKS</sequence>
<feature type="transmembrane region" description="Helical" evidence="6">
    <location>
        <begin position="84"/>
        <end position="103"/>
    </location>
</feature>
<feature type="transmembrane region" description="Helical" evidence="6">
    <location>
        <begin position="43"/>
        <end position="64"/>
    </location>
</feature>
<comment type="similarity">
    <text evidence="2">Belongs to the TMEM229 family.</text>
</comment>
<evidence type="ECO:0000256" key="3">
    <source>
        <dbReference type="ARBA" id="ARBA00022692"/>
    </source>
</evidence>
<feature type="transmembrane region" description="Helical" evidence="6">
    <location>
        <begin position="15"/>
        <end position="36"/>
    </location>
</feature>
<feature type="transmembrane region" description="Helical" evidence="6">
    <location>
        <begin position="115"/>
        <end position="132"/>
    </location>
</feature>
<evidence type="ECO:0008006" key="9">
    <source>
        <dbReference type="Google" id="ProtNLM"/>
    </source>
</evidence>
<reference evidence="7 8" key="1">
    <citation type="submission" date="2024-01" db="EMBL/GenBank/DDBJ databases">
        <title>The genome of the rayed Mediterranean limpet Patella caerulea (Linnaeus, 1758).</title>
        <authorList>
            <person name="Anh-Thu Weber A."/>
            <person name="Halstead-Nussloch G."/>
        </authorList>
    </citation>
    <scope>NUCLEOTIDE SEQUENCE [LARGE SCALE GENOMIC DNA]</scope>
    <source>
        <strain evidence="7">AATW-2023a</strain>
        <tissue evidence="7">Whole specimen</tissue>
    </source>
</reference>
<proteinExistence type="inferred from homology"/>
<evidence type="ECO:0000256" key="2">
    <source>
        <dbReference type="ARBA" id="ARBA00006371"/>
    </source>
</evidence>
<keyword evidence="5 6" id="KW-0472">Membrane</keyword>
<comment type="subcellular location">
    <subcellularLocation>
        <location evidence="1">Membrane</location>
        <topology evidence="1">Multi-pass membrane protein</topology>
    </subcellularLocation>
</comment>
<evidence type="ECO:0000313" key="7">
    <source>
        <dbReference type="EMBL" id="KAK6177204.1"/>
    </source>
</evidence>
<dbReference type="EMBL" id="JAZGQO010000010">
    <property type="protein sequence ID" value="KAK6177204.1"/>
    <property type="molecule type" value="Genomic_DNA"/>
</dbReference>
<evidence type="ECO:0000256" key="5">
    <source>
        <dbReference type="ARBA" id="ARBA00023136"/>
    </source>
</evidence>
<dbReference type="InterPro" id="IPR010540">
    <property type="entry name" value="CmpB_TMEM229"/>
</dbReference>
<keyword evidence="8" id="KW-1185">Reference proteome</keyword>
<comment type="caution">
    <text evidence="7">The sequence shown here is derived from an EMBL/GenBank/DDBJ whole genome shotgun (WGS) entry which is preliminary data.</text>
</comment>
<protein>
    <recommendedName>
        <fullName evidence="9">Transmembrane protein 229A</fullName>
    </recommendedName>
</protein>
<keyword evidence="4 6" id="KW-1133">Transmembrane helix</keyword>
<name>A0AAN8JKF5_PATCE</name>
<dbReference type="AlphaFoldDB" id="A0AAN8JKF5"/>
<evidence type="ECO:0000256" key="4">
    <source>
        <dbReference type="ARBA" id="ARBA00022989"/>
    </source>
</evidence>
<accession>A0AAN8JKF5</accession>
<evidence type="ECO:0000256" key="6">
    <source>
        <dbReference type="SAM" id="Phobius"/>
    </source>
</evidence>
<evidence type="ECO:0000256" key="1">
    <source>
        <dbReference type="ARBA" id="ARBA00004141"/>
    </source>
</evidence>
<dbReference type="GO" id="GO:0016020">
    <property type="term" value="C:membrane"/>
    <property type="evidence" value="ECO:0007669"/>
    <property type="project" value="UniProtKB-SubCell"/>
</dbReference>
<evidence type="ECO:0000313" key="8">
    <source>
        <dbReference type="Proteomes" id="UP001347796"/>
    </source>
</evidence>
<dbReference type="Pfam" id="PF06541">
    <property type="entry name" value="ABC_trans_CmpB"/>
    <property type="match status" value="1"/>
</dbReference>
<organism evidence="7 8">
    <name type="scientific">Patella caerulea</name>
    <name type="common">Rayed Mediterranean limpet</name>
    <dbReference type="NCBI Taxonomy" id="87958"/>
    <lineage>
        <taxon>Eukaryota</taxon>
        <taxon>Metazoa</taxon>
        <taxon>Spiralia</taxon>
        <taxon>Lophotrochozoa</taxon>
        <taxon>Mollusca</taxon>
        <taxon>Gastropoda</taxon>
        <taxon>Patellogastropoda</taxon>
        <taxon>Patelloidea</taxon>
        <taxon>Patellidae</taxon>
        <taxon>Patella</taxon>
    </lineage>
</organism>
<keyword evidence="3 6" id="KW-0812">Transmembrane</keyword>